<dbReference type="EMBL" id="LR792684">
    <property type="protein sequence ID" value="CAB3394954.1"/>
    <property type="molecule type" value="Genomic_DNA"/>
</dbReference>
<dbReference type="Proteomes" id="UP000501793">
    <property type="component" value="Chromosome"/>
</dbReference>
<organism evidence="1 2">
    <name type="scientific">Kyrpidia spormannii</name>
    <dbReference type="NCBI Taxonomy" id="2055160"/>
    <lineage>
        <taxon>Bacteria</taxon>
        <taxon>Bacillati</taxon>
        <taxon>Bacillota</taxon>
        <taxon>Bacilli</taxon>
        <taxon>Bacillales</taxon>
        <taxon>Alicyclobacillaceae</taxon>
        <taxon>Kyrpidia</taxon>
    </lineage>
</organism>
<evidence type="ECO:0000313" key="1">
    <source>
        <dbReference type="EMBL" id="CAB3394954.1"/>
    </source>
</evidence>
<protein>
    <submittedName>
        <fullName evidence="1">Uncharacterized protein</fullName>
    </submittedName>
</protein>
<keyword evidence="2" id="KW-1185">Reference proteome</keyword>
<name>A0ACA8ZFB3_9BACL</name>
<gene>
    <name evidence="1" type="ORF">FAVT5_3147</name>
</gene>
<sequence length="49" mass="5360">MIVCHVTRAAAGLSSLKAVLTQQTIQILKPNILGILNYTLIKFAQLSQH</sequence>
<reference evidence="1" key="1">
    <citation type="submission" date="2020-04" db="EMBL/GenBank/DDBJ databases">
        <authorList>
            <person name="Hogendoorn C."/>
        </authorList>
    </citation>
    <scope>NUCLEOTIDE SEQUENCE</scope>
    <source>
        <strain evidence="1">FAVT5</strain>
    </source>
</reference>
<evidence type="ECO:0000313" key="2">
    <source>
        <dbReference type="Proteomes" id="UP000501793"/>
    </source>
</evidence>
<accession>A0ACA8ZFB3</accession>
<proteinExistence type="predicted"/>